<organism evidence="2">
    <name type="scientific">mine drainage metagenome</name>
    <dbReference type="NCBI Taxonomy" id="410659"/>
    <lineage>
        <taxon>unclassified sequences</taxon>
        <taxon>metagenomes</taxon>
        <taxon>ecological metagenomes</taxon>
    </lineage>
</organism>
<dbReference type="InterPro" id="IPR051783">
    <property type="entry name" value="NAD(P)-dependent_oxidoreduct"/>
</dbReference>
<dbReference type="AlphaFoldDB" id="A0A1J5RQQ6"/>
<dbReference type="InterPro" id="IPR001509">
    <property type="entry name" value="Epimerase_deHydtase"/>
</dbReference>
<dbReference type="EMBL" id="MLJW01000189">
    <property type="protein sequence ID" value="OIQ94303.1"/>
    <property type="molecule type" value="Genomic_DNA"/>
</dbReference>
<dbReference type="Pfam" id="PF01370">
    <property type="entry name" value="Epimerase"/>
    <property type="match status" value="1"/>
</dbReference>
<gene>
    <name evidence="2" type="ORF">GALL_237330</name>
</gene>
<dbReference type="InterPro" id="IPR020904">
    <property type="entry name" value="Sc_DH/Rdtase_CS"/>
</dbReference>
<proteinExistence type="predicted"/>
<protein>
    <submittedName>
        <fullName evidence="2">Short chain dehydrogenase</fullName>
    </submittedName>
</protein>
<feature type="domain" description="NAD-dependent epimerase/dehydratase" evidence="1">
    <location>
        <begin position="5"/>
        <end position="213"/>
    </location>
</feature>
<comment type="caution">
    <text evidence="2">The sequence shown here is derived from an EMBL/GenBank/DDBJ whole genome shotgun (WGS) entry which is preliminary data.</text>
</comment>
<dbReference type="PANTHER" id="PTHR48079:SF6">
    <property type="entry name" value="NAD(P)-BINDING DOMAIN-CONTAINING PROTEIN-RELATED"/>
    <property type="match status" value="1"/>
</dbReference>
<dbReference type="InterPro" id="IPR036291">
    <property type="entry name" value="NAD(P)-bd_dom_sf"/>
</dbReference>
<dbReference type="GO" id="GO:0005737">
    <property type="term" value="C:cytoplasm"/>
    <property type="evidence" value="ECO:0007669"/>
    <property type="project" value="TreeGrafter"/>
</dbReference>
<dbReference type="GO" id="GO:0004029">
    <property type="term" value="F:aldehyde dehydrogenase (NAD+) activity"/>
    <property type="evidence" value="ECO:0007669"/>
    <property type="project" value="TreeGrafter"/>
</dbReference>
<evidence type="ECO:0000259" key="1">
    <source>
        <dbReference type="Pfam" id="PF01370"/>
    </source>
</evidence>
<reference evidence="2" key="1">
    <citation type="submission" date="2016-10" db="EMBL/GenBank/DDBJ databases">
        <title>Sequence of Gallionella enrichment culture.</title>
        <authorList>
            <person name="Poehlein A."/>
            <person name="Muehling M."/>
            <person name="Daniel R."/>
        </authorList>
    </citation>
    <scope>NUCLEOTIDE SEQUENCE</scope>
</reference>
<name>A0A1J5RQQ6_9ZZZZ</name>
<dbReference type="Gene3D" id="3.40.50.720">
    <property type="entry name" value="NAD(P)-binding Rossmann-like Domain"/>
    <property type="match status" value="1"/>
</dbReference>
<evidence type="ECO:0000313" key="2">
    <source>
        <dbReference type="EMBL" id="OIQ94303.1"/>
    </source>
</evidence>
<dbReference type="SUPFAM" id="SSF51735">
    <property type="entry name" value="NAD(P)-binding Rossmann-fold domains"/>
    <property type="match status" value="1"/>
</dbReference>
<sequence>MIQSVLVLGASGFIGRRVVQALAAADGCIPLAAGRRLATRTEDGIEALHLDGGDEPALAAALTRVQAVVDCTAAPPETMRRISAALFRAANAAGRPLVVQLSSMAVYGNAVGRVAETAALSDEQGPYAAAKLAGERLAADYGRAVILRPGCVYGPGGLQWSLRLARLLRARRLGDQGAEGDGIANLVHVDDVARAVVAAVRQGRAEGQAFNLAMAGAPTWNEYLMAFAQALGAVPVRRLSARRLRLETKLLAPPLKILEMAAARAGAVAWAPPLVPPSLARLFRQEIRLDSGKSERLLGQTWMPLDEGLAETAAWCRAQRA</sequence>
<dbReference type="PANTHER" id="PTHR48079">
    <property type="entry name" value="PROTEIN YEEZ"/>
    <property type="match status" value="1"/>
</dbReference>
<accession>A0A1J5RQQ6</accession>
<dbReference type="PROSITE" id="PS00061">
    <property type="entry name" value="ADH_SHORT"/>
    <property type="match status" value="1"/>
</dbReference>